<accession>A0A6P0ENL5</accession>
<proteinExistence type="predicted"/>
<dbReference type="InterPro" id="IPR000073">
    <property type="entry name" value="AB_hydrolase_1"/>
</dbReference>
<reference evidence="3 5" key="2">
    <citation type="submission" date="2020-02" db="EMBL/GenBank/DDBJ databases">
        <title>The WGS of Modestobacter muralis DSM 100205.</title>
        <authorList>
            <person name="Jiang Z."/>
        </authorList>
    </citation>
    <scope>NUCLEOTIDE SEQUENCE [LARGE SCALE GENOMIC DNA]</scope>
    <source>
        <strain evidence="3 5">DSM 100205</strain>
    </source>
</reference>
<feature type="domain" description="AB hydrolase-1" evidence="1">
    <location>
        <begin position="13"/>
        <end position="211"/>
    </location>
</feature>
<dbReference type="RefSeq" id="WP_163608952.1">
    <property type="nucleotide sequence ID" value="NZ_JAAGWB010000002.1"/>
</dbReference>
<keyword evidence="4" id="KW-1185">Reference proteome</keyword>
<dbReference type="EMBL" id="JAAGWB010000002">
    <property type="protein sequence ID" value="NEN49404.1"/>
    <property type="molecule type" value="Genomic_DNA"/>
</dbReference>
<evidence type="ECO:0000313" key="4">
    <source>
        <dbReference type="Proteomes" id="UP000468828"/>
    </source>
</evidence>
<reference evidence="2 4" key="1">
    <citation type="submission" date="2020-01" db="EMBL/GenBank/DDBJ databases">
        <title>the WGS Modestobacter muralis CPCC 204518.</title>
        <authorList>
            <person name="Jiang Z."/>
        </authorList>
    </citation>
    <scope>NUCLEOTIDE SEQUENCE [LARGE SCALE GENOMIC DNA]</scope>
    <source>
        <strain evidence="2 4">DSM 100205</strain>
    </source>
</reference>
<dbReference type="PANTHER" id="PTHR43689:SF8">
    <property type="entry name" value="ALPHA_BETA-HYDROLASES SUPERFAMILY PROTEIN"/>
    <property type="match status" value="1"/>
</dbReference>
<evidence type="ECO:0000259" key="1">
    <source>
        <dbReference type="Pfam" id="PF12697"/>
    </source>
</evidence>
<dbReference type="EMBL" id="JAAGWH010000002">
    <property type="protein sequence ID" value="NEK92637.1"/>
    <property type="molecule type" value="Genomic_DNA"/>
</dbReference>
<dbReference type="InterPro" id="IPR029058">
    <property type="entry name" value="AB_hydrolase_fold"/>
</dbReference>
<name>A0A6P0ENL5_9ACTN</name>
<dbReference type="Pfam" id="PF12697">
    <property type="entry name" value="Abhydrolase_6"/>
    <property type="match status" value="1"/>
</dbReference>
<gene>
    <name evidence="3" type="ORF">G3R41_00400</name>
    <name evidence="2" type="ORF">GCU67_00400</name>
</gene>
<dbReference type="Proteomes" id="UP000471152">
    <property type="component" value="Unassembled WGS sequence"/>
</dbReference>
<sequence>MSSLEVNGVPTPVWVPGLGLDARSSARVRDLVGGRVVLLPGTGRRGPVGPLAELTAQLQAGLGPGPVVLVGHSQSCQVVAAVAERDPRVAAVLLLGPTTDPRMLRRRVLAGRWLRTALGEPWWQVPLLLSQWLQTGPPAMTALWHRIAADPVDERLRRVRVPVVVVRGSRDALCPHDWAVHLAGCAPRGRLVELPGAGHMLPHTRPAELAALVRELQAPS</sequence>
<dbReference type="PANTHER" id="PTHR43689">
    <property type="entry name" value="HYDROLASE"/>
    <property type="match status" value="1"/>
</dbReference>
<keyword evidence="2" id="KW-0378">Hydrolase</keyword>
<comment type="caution">
    <text evidence="2">The sequence shown here is derived from an EMBL/GenBank/DDBJ whole genome shotgun (WGS) entry which is preliminary data.</text>
</comment>
<evidence type="ECO:0000313" key="3">
    <source>
        <dbReference type="EMBL" id="NEN49404.1"/>
    </source>
</evidence>
<dbReference type="AlphaFoldDB" id="A0A6P0ENL5"/>
<dbReference type="Proteomes" id="UP000468828">
    <property type="component" value="Unassembled WGS sequence"/>
</dbReference>
<evidence type="ECO:0000313" key="5">
    <source>
        <dbReference type="Proteomes" id="UP000471152"/>
    </source>
</evidence>
<evidence type="ECO:0000313" key="2">
    <source>
        <dbReference type="EMBL" id="NEK92637.1"/>
    </source>
</evidence>
<dbReference type="GO" id="GO:0016787">
    <property type="term" value="F:hydrolase activity"/>
    <property type="evidence" value="ECO:0007669"/>
    <property type="project" value="UniProtKB-KW"/>
</dbReference>
<dbReference type="SUPFAM" id="SSF53474">
    <property type="entry name" value="alpha/beta-Hydrolases"/>
    <property type="match status" value="1"/>
</dbReference>
<dbReference type="Gene3D" id="3.40.50.1820">
    <property type="entry name" value="alpha/beta hydrolase"/>
    <property type="match status" value="1"/>
</dbReference>
<organism evidence="2 4">
    <name type="scientific">Modestobacter muralis</name>
    <dbReference type="NCBI Taxonomy" id="1608614"/>
    <lineage>
        <taxon>Bacteria</taxon>
        <taxon>Bacillati</taxon>
        <taxon>Actinomycetota</taxon>
        <taxon>Actinomycetes</taxon>
        <taxon>Geodermatophilales</taxon>
        <taxon>Geodermatophilaceae</taxon>
        <taxon>Modestobacter</taxon>
    </lineage>
</organism>
<protein>
    <submittedName>
        <fullName evidence="2">Alpha/beta hydrolase</fullName>
    </submittedName>
</protein>